<dbReference type="Pfam" id="PF07690">
    <property type="entry name" value="MFS_1"/>
    <property type="match status" value="1"/>
</dbReference>
<feature type="transmembrane region" description="Helical" evidence="8">
    <location>
        <begin position="232"/>
        <end position="256"/>
    </location>
</feature>
<keyword evidence="4" id="KW-1003">Cell membrane</keyword>
<sequence>MPSSASIRTILPLAFVTGVSMAAMDLYLPAVPALQADLGLSVPLAQATIAVYLAGLAGAQLLWGELLNRLGPRRCIELGLALLALTSLGCALAPGIEMLLVLRLLQGVSAAAATVVAPSVVRATLGDADVVRGIAAISMVEAIVPAAGPVLGALLLPFIGWRGTFWLLAALALLLLPWVVKIAPRRLPGLDLAHDEGYRGILRNRSYLRLAASHALCIGALLSFLASAPQLLAHTLGLGTAAFAGLQVCGVGAFMLGATQSGRLAARLGHARIVQWGCAVQIVACGLALGAALLWQQPPYGVVLAYWVCFCGALALRGPATFGDALALPPAQMGRATALLVLALLAAGALGTQLVAPFMGRADSAAPLFGAVLLMLLASAALVWRYPALRPAAARSAPSASPVPGH</sequence>
<comment type="similarity">
    <text evidence="2">Belongs to the major facilitator superfamily.</text>
</comment>
<reference evidence="10 11" key="1">
    <citation type="submission" date="2019-03" db="EMBL/GenBank/DDBJ databases">
        <title>Genomic Encyclopedia of Type Strains, Phase IV (KMG-IV): sequencing the most valuable type-strain genomes for metagenomic binning, comparative biology and taxonomic classification.</title>
        <authorList>
            <person name="Goeker M."/>
        </authorList>
    </citation>
    <scope>NUCLEOTIDE SEQUENCE [LARGE SCALE GENOMIC DNA]</scope>
    <source>
        <strain evidence="10 11">DSM 654</strain>
    </source>
</reference>
<keyword evidence="7 8" id="KW-0472">Membrane</keyword>
<evidence type="ECO:0000256" key="4">
    <source>
        <dbReference type="ARBA" id="ARBA00022475"/>
    </source>
</evidence>
<keyword evidence="6 8" id="KW-1133">Transmembrane helix</keyword>
<dbReference type="PROSITE" id="PS50850">
    <property type="entry name" value="MFS"/>
    <property type="match status" value="1"/>
</dbReference>
<evidence type="ECO:0000256" key="6">
    <source>
        <dbReference type="ARBA" id="ARBA00022989"/>
    </source>
</evidence>
<feature type="transmembrane region" description="Helical" evidence="8">
    <location>
        <begin position="207"/>
        <end position="226"/>
    </location>
</feature>
<feature type="transmembrane region" description="Helical" evidence="8">
    <location>
        <begin position="337"/>
        <end position="359"/>
    </location>
</feature>
<dbReference type="PANTHER" id="PTHR43271:SF2">
    <property type="entry name" value="BLL2771 PROTEIN"/>
    <property type="match status" value="1"/>
</dbReference>
<dbReference type="GO" id="GO:0005886">
    <property type="term" value="C:plasma membrane"/>
    <property type="evidence" value="ECO:0007669"/>
    <property type="project" value="UniProtKB-SubCell"/>
</dbReference>
<dbReference type="EMBL" id="SMBU01000008">
    <property type="protein sequence ID" value="TCV00413.1"/>
    <property type="molecule type" value="Genomic_DNA"/>
</dbReference>
<dbReference type="OrthoDB" id="9035198at2"/>
<protein>
    <submittedName>
        <fullName evidence="10">DHA1 family bicyclomycin/chloramphenicol resistance-like MFS transporter</fullName>
    </submittedName>
</protein>
<dbReference type="Proteomes" id="UP000295110">
    <property type="component" value="Unassembled WGS sequence"/>
</dbReference>
<evidence type="ECO:0000313" key="11">
    <source>
        <dbReference type="Proteomes" id="UP000295110"/>
    </source>
</evidence>
<gene>
    <name evidence="10" type="ORF">EV671_1008168</name>
</gene>
<dbReference type="InterPro" id="IPR036259">
    <property type="entry name" value="MFS_trans_sf"/>
</dbReference>
<keyword evidence="5 8" id="KW-0812">Transmembrane</keyword>
<evidence type="ECO:0000256" key="2">
    <source>
        <dbReference type="ARBA" id="ARBA00008335"/>
    </source>
</evidence>
<dbReference type="PANTHER" id="PTHR43271">
    <property type="entry name" value="BLL2771 PROTEIN"/>
    <property type="match status" value="1"/>
</dbReference>
<evidence type="ECO:0000256" key="5">
    <source>
        <dbReference type="ARBA" id="ARBA00022692"/>
    </source>
</evidence>
<feature type="transmembrane region" description="Helical" evidence="8">
    <location>
        <begin position="38"/>
        <end position="63"/>
    </location>
</feature>
<comment type="caution">
    <text evidence="10">The sequence shown here is derived from an EMBL/GenBank/DDBJ whole genome shotgun (WGS) entry which is preliminary data.</text>
</comment>
<name>A0A4R3V9L0_ROSSA</name>
<dbReference type="SUPFAM" id="SSF103473">
    <property type="entry name" value="MFS general substrate transporter"/>
    <property type="match status" value="1"/>
</dbReference>
<evidence type="ECO:0000256" key="7">
    <source>
        <dbReference type="ARBA" id="ARBA00023136"/>
    </source>
</evidence>
<keyword evidence="3" id="KW-0813">Transport</keyword>
<proteinExistence type="inferred from homology"/>
<evidence type="ECO:0000259" key="9">
    <source>
        <dbReference type="PROSITE" id="PS50850"/>
    </source>
</evidence>
<dbReference type="Gene3D" id="1.20.1720.10">
    <property type="entry name" value="Multidrug resistance protein D"/>
    <property type="match status" value="1"/>
</dbReference>
<feature type="transmembrane region" description="Helical" evidence="8">
    <location>
        <begin position="75"/>
        <end position="94"/>
    </location>
</feature>
<dbReference type="GO" id="GO:0022857">
    <property type="term" value="F:transmembrane transporter activity"/>
    <property type="evidence" value="ECO:0007669"/>
    <property type="project" value="InterPro"/>
</dbReference>
<accession>A0A4R3V9L0</accession>
<feature type="transmembrane region" description="Helical" evidence="8">
    <location>
        <begin position="300"/>
        <end position="316"/>
    </location>
</feature>
<evidence type="ECO:0000256" key="1">
    <source>
        <dbReference type="ARBA" id="ARBA00004651"/>
    </source>
</evidence>
<feature type="transmembrane region" description="Helical" evidence="8">
    <location>
        <begin position="365"/>
        <end position="386"/>
    </location>
</feature>
<evidence type="ECO:0000256" key="8">
    <source>
        <dbReference type="SAM" id="Phobius"/>
    </source>
</evidence>
<dbReference type="RefSeq" id="WP_132571060.1">
    <property type="nucleotide sequence ID" value="NZ_CBCSGL010000048.1"/>
</dbReference>
<dbReference type="InterPro" id="IPR011701">
    <property type="entry name" value="MFS"/>
</dbReference>
<feature type="transmembrane region" description="Helical" evidence="8">
    <location>
        <begin position="165"/>
        <end position="183"/>
    </location>
</feature>
<evidence type="ECO:0000313" key="10">
    <source>
        <dbReference type="EMBL" id="TCV00413.1"/>
    </source>
</evidence>
<feature type="domain" description="Major facilitator superfamily (MFS) profile" evidence="9">
    <location>
        <begin position="6"/>
        <end position="390"/>
    </location>
</feature>
<comment type="subcellular location">
    <subcellularLocation>
        <location evidence="1">Cell membrane</location>
        <topology evidence="1">Multi-pass membrane protein</topology>
    </subcellularLocation>
</comment>
<feature type="transmembrane region" description="Helical" evidence="8">
    <location>
        <begin position="133"/>
        <end position="159"/>
    </location>
</feature>
<keyword evidence="11" id="KW-1185">Reference proteome</keyword>
<dbReference type="InterPro" id="IPR020846">
    <property type="entry name" value="MFS_dom"/>
</dbReference>
<dbReference type="AlphaFoldDB" id="A0A4R3V9L0"/>
<feature type="transmembrane region" description="Helical" evidence="8">
    <location>
        <begin position="276"/>
        <end position="294"/>
    </location>
</feature>
<organism evidence="10 11">
    <name type="scientific">Roseateles saccharophilus</name>
    <name type="common">Pseudomonas saccharophila</name>
    <dbReference type="NCBI Taxonomy" id="304"/>
    <lineage>
        <taxon>Bacteria</taxon>
        <taxon>Pseudomonadati</taxon>
        <taxon>Pseudomonadota</taxon>
        <taxon>Betaproteobacteria</taxon>
        <taxon>Burkholderiales</taxon>
        <taxon>Sphaerotilaceae</taxon>
        <taxon>Roseateles</taxon>
    </lineage>
</organism>
<evidence type="ECO:0000256" key="3">
    <source>
        <dbReference type="ARBA" id="ARBA00022448"/>
    </source>
</evidence>